<comment type="caution">
    <text evidence="2">The sequence shown here is derived from an EMBL/GenBank/DDBJ whole genome shotgun (WGS) entry which is preliminary data.</text>
</comment>
<evidence type="ECO:0000313" key="2">
    <source>
        <dbReference type="EMBL" id="MBL0766370.1"/>
    </source>
</evidence>
<dbReference type="AlphaFoldDB" id="A0A937DJV7"/>
<dbReference type="PANTHER" id="PTHR43610:SF1">
    <property type="entry name" value="N-ACETYLTRANSFERASE DOMAIN-CONTAINING PROTEIN"/>
    <property type="match status" value="1"/>
</dbReference>
<sequence>MNLKPLLKNKLITIEPLKEEDFEALYEVAKDPLIWDQHPAKRYQKEVFSEFFHQSLASGGAMIIIDNETAEVIGSSRFQSLEGFANGIEIGWTFLARKYWGGKYNASIKNLMITHALKHVDYAFFIVAKENERSKKAMEKIGGRLVEPNEFTQLPDKGDQKVIYVIERSSYY</sequence>
<dbReference type="EMBL" id="JAERQG010000003">
    <property type="protein sequence ID" value="MBL0766370.1"/>
    <property type="molecule type" value="Genomic_DNA"/>
</dbReference>
<dbReference type="InterPro" id="IPR016181">
    <property type="entry name" value="Acyl_CoA_acyltransferase"/>
</dbReference>
<dbReference type="RefSeq" id="WP_201922710.1">
    <property type="nucleotide sequence ID" value="NZ_JAERQG010000003.1"/>
</dbReference>
<dbReference type="SUPFAM" id="SSF55729">
    <property type="entry name" value="Acyl-CoA N-acyltransferases (Nat)"/>
    <property type="match status" value="1"/>
</dbReference>
<name>A0A937DJV7_9BACT</name>
<gene>
    <name evidence="2" type="ORF">JKP34_13980</name>
</gene>
<protein>
    <submittedName>
        <fullName evidence="2">GNAT family N-acetyltransferase</fullName>
    </submittedName>
</protein>
<dbReference type="Proteomes" id="UP000642920">
    <property type="component" value="Unassembled WGS sequence"/>
</dbReference>
<dbReference type="PANTHER" id="PTHR43610">
    <property type="entry name" value="BLL6696 PROTEIN"/>
    <property type="match status" value="1"/>
</dbReference>
<evidence type="ECO:0000313" key="3">
    <source>
        <dbReference type="Proteomes" id="UP000642920"/>
    </source>
</evidence>
<evidence type="ECO:0000259" key="1">
    <source>
        <dbReference type="PROSITE" id="PS51186"/>
    </source>
</evidence>
<dbReference type="Pfam" id="PF13302">
    <property type="entry name" value="Acetyltransf_3"/>
    <property type="match status" value="1"/>
</dbReference>
<keyword evidence="3" id="KW-1185">Reference proteome</keyword>
<organism evidence="2 3">
    <name type="scientific">Marivirga atlantica</name>
    <dbReference type="NCBI Taxonomy" id="1548457"/>
    <lineage>
        <taxon>Bacteria</taxon>
        <taxon>Pseudomonadati</taxon>
        <taxon>Bacteroidota</taxon>
        <taxon>Cytophagia</taxon>
        <taxon>Cytophagales</taxon>
        <taxon>Marivirgaceae</taxon>
        <taxon>Marivirga</taxon>
    </lineage>
</organism>
<dbReference type="GO" id="GO:0016747">
    <property type="term" value="F:acyltransferase activity, transferring groups other than amino-acyl groups"/>
    <property type="evidence" value="ECO:0007669"/>
    <property type="project" value="InterPro"/>
</dbReference>
<reference evidence="2" key="1">
    <citation type="submission" date="2021-01" db="EMBL/GenBank/DDBJ databases">
        <title>Marivirga sp. nov., isolated from intertidal surface sediments.</title>
        <authorList>
            <person name="Zhang M."/>
        </authorList>
    </citation>
    <scope>NUCLEOTIDE SEQUENCE</scope>
    <source>
        <strain evidence="2">SM1354</strain>
    </source>
</reference>
<feature type="domain" description="N-acetyltransferase" evidence="1">
    <location>
        <begin position="12"/>
        <end position="169"/>
    </location>
</feature>
<dbReference type="Gene3D" id="3.40.630.30">
    <property type="match status" value="1"/>
</dbReference>
<dbReference type="PROSITE" id="PS51186">
    <property type="entry name" value="GNAT"/>
    <property type="match status" value="1"/>
</dbReference>
<proteinExistence type="predicted"/>
<dbReference type="InterPro" id="IPR000182">
    <property type="entry name" value="GNAT_dom"/>
</dbReference>
<accession>A0A937DJV7</accession>